<feature type="region of interest" description="Disordered" evidence="4">
    <location>
        <begin position="556"/>
        <end position="585"/>
    </location>
</feature>
<feature type="region of interest" description="Disordered" evidence="4">
    <location>
        <begin position="1578"/>
        <end position="1628"/>
    </location>
</feature>
<dbReference type="Gene3D" id="1.10.150.60">
    <property type="entry name" value="ARID DNA-binding domain"/>
    <property type="match status" value="1"/>
</dbReference>
<feature type="region of interest" description="Disordered" evidence="4">
    <location>
        <begin position="1264"/>
        <end position="1311"/>
    </location>
</feature>
<dbReference type="InterPro" id="IPR001606">
    <property type="entry name" value="ARID_dom"/>
</dbReference>
<keyword evidence="3" id="KW-0539">Nucleus</keyword>
<sequence>MYPFQNQQQQQQHVPLPPSQQTHYQLRYPPAMLPPNHAAAAAAATMGQPPPFQPPPATGQAHPQHPLQQQAMYQYHMAAPHPSTFPPHPSNIYIASSSLQQHAQAPQQLSSGGQNGIVSGGHPSLLGGANIHPGIKPSQRESIDKLVMQISNPKQQITPELVYERRLFFERLVMLNEQHGEVLSGPPQVSKSPVDLYSLYYAVKLRGGFEKTIRDKIWKNLCVDANTEMQQSSAAGFQLRKHYQKYLLRLECLETGQNIKELVEFAEKQKKKKKEKEIIPPTAATPIPTAGGPGTPSSSTSSSIAGKEEQQQQQIKGEQQQPQRPSPFGSVVNAYPPTQETASTAAIQQQHQFVAVGKDLVNGGIATTSEGCQTIPSTSASAPASSNTSTSTLQNQQRAQHFYRYWHNQQWPQYSPYFASNGYPSSESNYYAYSSYPALSYWPTNNWGWPVKNWANYQQQNQQKQQPQSATTNSVNSSSKDSPVTTNIQSILQNSQSLDSSPSTSKTPEEANNASSSYAWYNYHQQQNAVRLKLYQRQQLAARYLSGASNSGYSFQPAPGDFGASPAAGYPPPPQHFGPAGQYLPSSQWNAYQQQMFLQQRMRGPQQPSPTNPSTVSGKQQQAEDEHQHLQQQQQGRIIPSSTSSSRLSSTPAPPDAQQQNRAPSTVTTDYQQQNESSKRVDGSEIDGGGGGDTAQKEAKGGSNHLSTSNASTYPSNAMGNPPNAIPPSSGGYYQHQIPHPSLYAPRFSPGSLPSSSDYAQGMYGGTPRMPQQPQVWSPYGGMQNPGAVVRYHHQQPPTVGTPINRFSHPYSQQSTSQQQPNMPIGAVNSPQLLAASQPQLHSQSSGKHHSKGRNAGPGMLPIAPSVPVAAYTTNPQPPQQFPAWFGSSTLSAQQPPFGPYTLEAQAITHVQQQQSQIQQQRYRRPKVYARDLQGVTPSRIIMALRSALHVETCWALNALNIQLYDDTTPNCYPSFSQTPEFLNLLVEHFAAPKIEPVSLMVRPPPLYPSPSTSFANIGTNNVSTTTPNFTLVSRLGRQVKLDTTTEIPPELVLQLEKVENEETFDDEREEQNQNLEYSKTTWRTAFIERIRQSMLDHINSRQSLSKLAPRFKKEKDEENNLENEEKENLKEDKLTKDSINCKKEKIEEENGENEKKTNGDDLITKTTIPFFYRKPLQWENWDRYSMDECSLISRQPVLCNQRSITSSVSSAALTQELIDRCLALSNIFRGFSFLGEQKILSQHEGLLRLLAAILMLHCSDQSRKRTPGEAPRQFSFPRPPPEESIKTEPRDNSKSAVNSTSNASTVSAVPAEKDTQEKWLLEVANQLRDDAFTILAHISPQLDLYEVDSEISFPIFDALLHWSVCTDLAARDPLPPFGAISPKHYVLEIFCKMSVLERNIDLLLATGPWSRIEEFVRQLCSLICEEPPVREFAIVILNALCAASEPVCHVVTDETSLLDHLVSFLEAADANMTQIAQHQGIHALRENPEIIGTSVGMLRRSTLIMTHIVRHEQCRKHFQRLQHRLLQFTVSHFMDSRVAAMVSDILYEMQKGENGGGTGGDPNNEELVTLTINKRTEKNIGDEQQEQQQKSSPKLLNGDESINEGGGNSNNSSNNNNNCGVGGYGHQMDFSKQKMEFQSSTRHFSLNSSDELTSALTLAAPSSIYSTSSSSTPHPHHSTSTTALRAL</sequence>
<dbReference type="GO" id="GO:0006357">
    <property type="term" value="P:regulation of transcription by RNA polymerase II"/>
    <property type="evidence" value="ECO:0007669"/>
    <property type="project" value="TreeGrafter"/>
</dbReference>
<feature type="region of interest" description="Disordered" evidence="4">
    <location>
        <begin position="372"/>
        <end position="396"/>
    </location>
</feature>
<dbReference type="GO" id="GO:0071565">
    <property type="term" value="C:nBAF complex"/>
    <property type="evidence" value="ECO:0007669"/>
    <property type="project" value="TreeGrafter"/>
</dbReference>
<dbReference type="InterPro" id="IPR033388">
    <property type="entry name" value="BAF250_C"/>
</dbReference>
<feature type="compositionally biased region" description="Polar residues" evidence="4">
    <location>
        <begin position="1295"/>
        <end position="1308"/>
    </location>
</feature>
<feature type="region of interest" description="Disordered" evidence="4">
    <location>
        <begin position="798"/>
        <end position="862"/>
    </location>
</feature>
<dbReference type="PROSITE" id="PS51011">
    <property type="entry name" value="ARID"/>
    <property type="match status" value="1"/>
</dbReference>
<evidence type="ECO:0000256" key="1">
    <source>
        <dbReference type="ARBA" id="ARBA00004123"/>
    </source>
</evidence>
<dbReference type="PANTHER" id="PTHR12656">
    <property type="entry name" value="BRG-1 ASSOCIATED FACTOR 250 BAF250"/>
    <property type="match status" value="1"/>
</dbReference>
<organism evidence="6 7">
    <name type="scientific">Meloidogyne floridensis</name>
    <dbReference type="NCBI Taxonomy" id="298350"/>
    <lineage>
        <taxon>Eukaryota</taxon>
        <taxon>Metazoa</taxon>
        <taxon>Ecdysozoa</taxon>
        <taxon>Nematoda</taxon>
        <taxon>Chromadorea</taxon>
        <taxon>Rhabditida</taxon>
        <taxon>Tylenchina</taxon>
        <taxon>Tylenchomorpha</taxon>
        <taxon>Tylenchoidea</taxon>
        <taxon>Meloidogynidae</taxon>
        <taxon>Meloidogyninae</taxon>
        <taxon>Meloidogyne</taxon>
    </lineage>
</organism>
<name>A0A915NV25_9BILA</name>
<feature type="compositionally biased region" description="Basic and acidic residues" evidence="4">
    <location>
        <begin position="1281"/>
        <end position="1294"/>
    </location>
</feature>
<keyword evidence="2" id="KW-0597">Phosphoprotein</keyword>
<evidence type="ECO:0000256" key="4">
    <source>
        <dbReference type="SAM" id="MobiDB-lite"/>
    </source>
</evidence>
<reference evidence="7" key="1">
    <citation type="submission" date="2022-11" db="UniProtKB">
        <authorList>
            <consortium name="WormBaseParasite"/>
        </authorList>
    </citation>
    <scope>IDENTIFICATION</scope>
</reference>
<keyword evidence="6" id="KW-1185">Reference proteome</keyword>
<proteinExistence type="predicted"/>
<dbReference type="GO" id="GO:0003677">
    <property type="term" value="F:DNA binding"/>
    <property type="evidence" value="ECO:0007669"/>
    <property type="project" value="InterPro"/>
</dbReference>
<feature type="region of interest" description="Disordered" evidence="4">
    <location>
        <begin position="600"/>
        <end position="737"/>
    </location>
</feature>
<feature type="region of interest" description="Disordered" evidence="4">
    <location>
        <begin position="1"/>
        <end position="22"/>
    </location>
</feature>
<dbReference type="SUPFAM" id="SSF46774">
    <property type="entry name" value="ARID-like"/>
    <property type="match status" value="1"/>
</dbReference>
<feature type="compositionally biased region" description="Low complexity" evidence="4">
    <location>
        <begin position="630"/>
        <end position="651"/>
    </location>
</feature>
<dbReference type="GO" id="GO:0035060">
    <property type="term" value="C:brahma complex"/>
    <property type="evidence" value="ECO:0007669"/>
    <property type="project" value="InterPro"/>
</dbReference>
<evidence type="ECO:0000313" key="6">
    <source>
        <dbReference type="Proteomes" id="UP000887560"/>
    </source>
</evidence>
<feature type="compositionally biased region" description="Low complexity" evidence="4">
    <location>
        <begin position="376"/>
        <end position="396"/>
    </location>
</feature>
<comment type="subcellular location">
    <subcellularLocation>
        <location evidence="1">Nucleus</location>
    </subcellularLocation>
</comment>
<dbReference type="InterPro" id="IPR036431">
    <property type="entry name" value="ARID_dom_sf"/>
</dbReference>
<dbReference type="SMART" id="SM01014">
    <property type="entry name" value="ARID"/>
    <property type="match status" value="1"/>
</dbReference>
<feature type="compositionally biased region" description="Polar residues" evidence="4">
    <location>
        <begin position="469"/>
        <end position="485"/>
    </location>
</feature>
<feature type="region of interest" description="Disordered" evidence="4">
    <location>
        <begin position="270"/>
        <end position="336"/>
    </location>
</feature>
<dbReference type="InterPro" id="IPR021906">
    <property type="entry name" value="BAF250/Osa"/>
</dbReference>
<evidence type="ECO:0000313" key="7">
    <source>
        <dbReference type="WBParaSite" id="scf7180000420565.g5466"/>
    </source>
</evidence>
<feature type="compositionally biased region" description="Pro residues" evidence="4">
    <location>
        <begin position="48"/>
        <end position="57"/>
    </location>
</feature>
<dbReference type="WBParaSite" id="scf7180000420565.g5466">
    <property type="protein sequence ID" value="scf7180000420565.g5466"/>
    <property type="gene ID" value="scf7180000420565.g5466"/>
</dbReference>
<feature type="compositionally biased region" description="Polar residues" evidence="4">
    <location>
        <begin position="829"/>
        <end position="841"/>
    </location>
</feature>
<feature type="region of interest" description="Disordered" evidence="4">
    <location>
        <begin position="458"/>
        <end position="485"/>
    </location>
</feature>
<feature type="domain" description="ARID" evidence="5">
    <location>
        <begin position="162"/>
        <end position="255"/>
    </location>
</feature>
<dbReference type="GO" id="GO:0005654">
    <property type="term" value="C:nucleoplasm"/>
    <property type="evidence" value="ECO:0007669"/>
    <property type="project" value="TreeGrafter"/>
</dbReference>
<feature type="compositionally biased region" description="Low complexity" evidence="4">
    <location>
        <begin position="279"/>
        <end position="323"/>
    </location>
</feature>
<dbReference type="Pfam" id="PF01388">
    <property type="entry name" value="ARID"/>
    <property type="match status" value="1"/>
</dbReference>
<dbReference type="GO" id="GO:0045893">
    <property type="term" value="P:positive regulation of DNA-templated transcription"/>
    <property type="evidence" value="ECO:0007669"/>
    <property type="project" value="TreeGrafter"/>
</dbReference>
<dbReference type="SMART" id="SM00501">
    <property type="entry name" value="BRIGHT"/>
    <property type="match status" value="1"/>
</dbReference>
<feature type="compositionally biased region" description="Low complexity" evidence="4">
    <location>
        <begin position="1"/>
        <end position="14"/>
    </location>
</feature>
<dbReference type="GO" id="GO:0006338">
    <property type="term" value="P:chromatin remodeling"/>
    <property type="evidence" value="ECO:0007669"/>
    <property type="project" value="InterPro"/>
</dbReference>
<feature type="compositionally biased region" description="Polar residues" evidence="4">
    <location>
        <begin position="657"/>
        <end position="676"/>
    </location>
</feature>
<protein>
    <submittedName>
        <fullName evidence="7">ARID domain-containing protein</fullName>
    </submittedName>
</protein>
<dbReference type="Proteomes" id="UP000887560">
    <property type="component" value="Unplaced"/>
</dbReference>
<dbReference type="GO" id="GO:0031491">
    <property type="term" value="F:nucleosome binding"/>
    <property type="evidence" value="ECO:0007669"/>
    <property type="project" value="TreeGrafter"/>
</dbReference>
<feature type="compositionally biased region" description="Polar residues" evidence="4">
    <location>
        <begin position="704"/>
        <end position="719"/>
    </location>
</feature>
<feature type="compositionally biased region" description="Polar residues" evidence="4">
    <location>
        <begin position="98"/>
        <end position="112"/>
    </location>
</feature>
<feature type="region of interest" description="Disordered" evidence="4">
    <location>
        <begin position="1108"/>
        <end position="1133"/>
    </location>
</feature>
<evidence type="ECO:0000259" key="5">
    <source>
        <dbReference type="PROSITE" id="PS51011"/>
    </source>
</evidence>
<feature type="compositionally biased region" description="Low complexity" evidence="4">
    <location>
        <begin position="1610"/>
        <end position="1620"/>
    </location>
</feature>
<feature type="region of interest" description="Disordered" evidence="4">
    <location>
        <begin position="1666"/>
        <end position="1688"/>
    </location>
</feature>
<accession>A0A915NV25</accession>
<evidence type="ECO:0000256" key="2">
    <source>
        <dbReference type="ARBA" id="ARBA00022553"/>
    </source>
</evidence>
<dbReference type="GO" id="GO:0016514">
    <property type="term" value="C:SWI/SNF complex"/>
    <property type="evidence" value="ECO:0007669"/>
    <property type="project" value="InterPro"/>
</dbReference>
<evidence type="ECO:0000256" key="3">
    <source>
        <dbReference type="ARBA" id="ARBA00023242"/>
    </source>
</evidence>
<dbReference type="Pfam" id="PF12031">
    <property type="entry name" value="BAF250_C"/>
    <property type="match status" value="1"/>
</dbReference>
<dbReference type="PANTHER" id="PTHR12656:SF5">
    <property type="entry name" value="TRITHORAX GROUP PROTEIN OSA"/>
    <property type="match status" value="1"/>
</dbReference>
<feature type="region of interest" description="Disordered" evidence="4">
    <location>
        <begin position="39"/>
        <end position="66"/>
    </location>
</feature>
<feature type="region of interest" description="Disordered" evidence="4">
    <location>
        <begin position="98"/>
        <end position="137"/>
    </location>
</feature>
<feature type="compositionally biased region" description="Low complexity" evidence="4">
    <location>
        <begin position="458"/>
        <end position="468"/>
    </location>
</feature>